<dbReference type="CDD" id="cd07177">
    <property type="entry name" value="terB_like"/>
    <property type="match status" value="1"/>
</dbReference>
<reference evidence="1" key="2">
    <citation type="submission" date="2021-04" db="EMBL/GenBank/DDBJ databases">
        <authorList>
            <person name="Gilroy R."/>
        </authorList>
    </citation>
    <scope>NUCLEOTIDE SEQUENCE</scope>
    <source>
        <strain evidence="1">ChiW7-2402</strain>
    </source>
</reference>
<comment type="caution">
    <text evidence="1">The sequence shown here is derived from an EMBL/GenBank/DDBJ whole genome shotgun (WGS) entry which is preliminary data.</text>
</comment>
<name>A0A9D2JZD4_9FIRM</name>
<dbReference type="Gene3D" id="1.10.3680.10">
    <property type="entry name" value="TerB-like"/>
    <property type="match status" value="1"/>
</dbReference>
<evidence type="ECO:0000313" key="1">
    <source>
        <dbReference type="EMBL" id="HIZ73280.1"/>
    </source>
</evidence>
<sequence>MTSFDTLCTMAEEIPADLYREVLREKAGRVLPALEAAAGSRERAETVFAAFIIASVYADGTLDEAEYLLLLPHLREAFGDGFGFSDVKEVIEHSQKEGKAVTDFADAVCDYFGLLSEDLKDDLVLLSLLICAVDGKVSKRERRYLKRLIR</sequence>
<proteinExistence type="predicted"/>
<gene>
    <name evidence="1" type="ORF">H9964_06845</name>
</gene>
<dbReference type="EMBL" id="DXBB01000094">
    <property type="protein sequence ID" value="HIZ73280.1"/>
    <property type="molecule type" value="Genomic_DNA"/>
</dbReference>
<accession>A0A9D2JZD4</accession>
<reference evidence="1" key="1">
    <citation type="journal article" date="2021" name="PeerJ">
        <title>Extensive microbial diversity within the chicken gut microbiome revealed by metagenomics and culture.</title>
        <authorList>
            <person name="Gilroy R."/>
            <person name="Ravi A."/>
            <person name="Getino M."/>
            <person name="Pursley I."/>
            <person name="Horton D.L."/>
            <person name="Alikhan N.F."/>
            <person name="Baker D."/>
            <person name="Gharbi K."/>
            <person name="Hall N."/>
            <person name="Watson M."/>
            <person name="Adriaenssens E.M."/>
            <person name="Foster-Nyarko E."/>
            <person name="Jarju S."/>
            <person name="Secka A."/>
            <person name="Antonio M."/>
            <person name="Oren A."/>
            <person name="Chaudhuri R.R."/>
            <person name="La Ragione R."/>
            <person name="Hildebrand F."/>
            <person name="Pallen M.J."/>
        </authorList>
    </citation>
    <scope>NUCLEOTIDE SEQUENCE</scope>
    <source>
        <strain evidence="1">ChiW7-2402</strain>
    </source>
</reference>
<dbReference type="AlphaFoldDB" id="A0A9D2JZD4"/>
<protein>
    <submittedName>
        <fullName evidence="1">TerB family tellurite resistance protein</fullName>
    </submittedName>
</protein>
<organism evidence="1 2">
    <name type="scientific">Candidatus Gallimonas intestinavium</name>
    <dbReference type="NCBI Taxonomy" id="2838603"/>
    <lineage>
        <taxon>Bacteria</taxon>
        <taxon>Bacillati</taxon>
        <taxon>Bacillota</taxon>
        <taxon>Clostridia</taxon>
        <taxon>Candidatus Gallimonas</taxon>
    </lineage>
</organism>
<dbReference type="InterPro" id="IPR029024">
    <property type="entry name" value="TerB-like"/>
</dbReference>
<dbReference type="SUPFAM" id="SSF158682">
    <property type="entry name" value="TerB-like"/>
    <property type="match status" value="1"/>
</dbReference>
<evidence type="ECO:0000313" key="2">
    <source>
        <dbReference type="Proteomes" id="UP000824102"/>
    </source>
</evidence>
<dbReference type="Proteomes" id="UP000824102">
    <property type="component" value="Unassembled WGS sequence"/>
</dbReference>